<gene>
    <name evidence="2" type="ordered locus">Awo_c11290</name>
</gene>
<reference evidence="3" key="1">
    <citation type="submission" date="2011-07" db="EMBL/GenBank/DDBJ databases">
        <title>Complete genome sequence of Acetobacterium woodii.</title>
        <authorList>
            <person name="Poehlein A."/>
            <person name="Schmidt S."/>
            <person name="Kaster A.-K."/>
            <person name="Goenrich M."/>
            <person name="Vollmers J."/>
            <person name="Thuermer A."/>
            <person name="Gottschalk G."/>
            <person name="Thauer R.K."/>
            <person name="Daniel R."/>
            <person name="Mueller V."/>
        </authorList>
    </citation>
    <scope>NUCLEOTIDE SEQUENCE [LARGE SCALE GENOMIC DNA]</scope>
    <source>
        <strain evidence="3">ATCC 29683 / DSM 1030 / JCM 2381 / KCTC 1655 / WB1</strain>
    </source>
</reference>
<dbReference type="HOGENOM" id="CLU_027621_2_0_9"/>
<organism evidence="2 3">
    <name type="scientific">Acetobacterium woodii (strain ATCC 29683 / DSM 1030 / JCM 2381 / KCTC 1655 / WB1)</name>
    <dbReference type="NCBI Taxonomy" id="931626"/>
    <lineage>
        <taxon>Bacteria</taxon>
        <taxon>Bacillati</taxon>
        <taxon>Bacillota</taxon>
        <taxon>Clostridia</taxon>
        <taxon>Eubacteriales</taxon>
        <taxon>Eubacteriaceae</taxon>
        <taxon>Acetobacterium</taxon>
    </lineage>
</organism>
<protein>
    <recommendedName>
        <fullName evidence="1">DUF3991 domain-containing protein</fullName>
    </recommendedName>
</protein>
<dbReference type="Gene3D" id="3.40.1360.10">
    <property type="match status" value="1"/>
</dbReference>
<dbReference type="STRING" id="931626.Awo_c11290"/>
<dbReference type="GO" id="GO:0008270">
    <property type="term" value="F:zinc ion binding"/>
    <property type="evidence" value="ECO:0007669"/>
    <property type="project" value="InterPro"/>
</dbReference>
<dbReference type="Pfam" id="PF13154">
    <property type="entry name" value="DUF3991"/>
    <property type="match status" value="1"/>
</dbReference>
<dbReference type="GO" id="GO:0003677">
    <property type="term" value="F:DNA binding"/>
    <property type="evidence" value="ECO:0007669"/>
    <property type="project" value="InterPro"/>
</dbReference>
<dbReference type="SUPFAM" id="SSF57783">
    <property type="entry name" value="Zinc beta-ribbon"/>
    <property type="match status" value="1"/>
</dbReference>
<dbReference type="Gene3D" id="3.90.580.10">
    <property type="entry name" value="Zinc finger, CHC2-type domain"/>
    <property type="match status" value="1"/>
</dbReference>
<dbReference type="RefSeq" id="WP_014355516.1">
    <property type="nucleotide sequence ID" value="NC_016894.1"/>
</dbReference>
<proteinExistence type="predicted"/>
<dbReference type="GO" id="GO:0006260">
    <property type="term" value="P:DNA replication"/>
    <property type="evidence" value="ECO:0007669"/>
    <property type="project" value="InterPro"/>
</dbReference>
<dbReference type="Proteomes" id="UP000007177">
    <property type="component" value="Chromosome"/>
</dbReference>
<dbReference type="AlphaFoldDB" id="H6LDE1"/>
<keyword evidence="3" id="KW-1185">Reference proteome</keyword>
<evidence type="ECO:0000259" key="1">
    <source>
        <dbReference type="Pfam" id="PF13154"/>
    </source>
</evidence>
<dbReference type="KEGG" id="awo:Awo_c11290"/>
<reference evidence="2 3" key="2">
    <citation type="journal article" date="2012" name="PLoS ONE">
        <title>An ancient pathway combining carbon dioxide fixation with the generation and utilization of a sodium ion gradient for ATP synthesis.</title>
        <authorList>
            <person name="Poehlein A."/>
            <person name="Schmidt S."/>
            <person name="Kaster A.K."/>
            <person name="Goenrich M."/>
            <person name="Vollmers J."/>
            <person name="Thurmer A."/>
            <person name="Bertsch J."/>
            <person name="Schuchmann K."/>
            <person name="Voigt B."/>
            <person name="Hecker M."/>
            <person name="Daniel R."/>
            <person name="Thauer R.K."/>
            <person name="Gottschalk G."/>
            <person name="Muller V."/>
        </authorList>
    </citation>
    <scope>NUCLEOTIDE SEQUENCE [LARGE SCALE GENOMIC DNA]</scope>
    <source>
        <strain evidence="3">ATCC 29683 / DSM 1030 / JCM 2381 / KCTC 1655 / WB1</strain>
    </source>
</reference>
<dbReference type="InterPro" id="IPR036977">
    <property type="entry name" value="DNA_primase_Znf_CHC2"/>
</dbReference>
<dbReference type="InterPro" id="IPR025054">
    <property type="entry name" value="DUF3991"/>
</dbReference>
<dbReference type="Pfam" id="PF13155">
    <property type="entry name" value="Toprim_2"/>
    <property type="match status" value="1"/>
</dbReference>
<dbReference type="EMBL" id="CP002987">
    <property type="protein sequence ID" value="AFA47913.1"/>
    <property type="molecule type" value="Genomic_DNA"/>
</dbReference>
<evidence type="ECO:0000313" key="2">
    <source>
        <dbReference type="EMBL" id="AFA47913.1"/>
    </source>
</evidence>
<sequence>MGRIPEETLEKVKKINIIDYAMNNGYEIRRIGSQFKIKDFGGLFIDAEGEKWNRFSDDSKEAGGGIIQFVKYMDQLDFRKAVEKLIDYASLERPPNQEAIAHIKAAKQVKKEPGVFKVPNRAQNYRRVFAYLTKTRQIDAEIVQYYVKHRKIYQDDHNNCVFCGGDEKGKVRSASLRGTYDVPGKDPFKGLVPNSDKLYPFTYEGKSNRVMVFEAPIDMLSYQSIKKEFGLHSDCQDHYIALNGVAHIGLAHYLESHPDINRVVFCLDNDEPGVKNTAELLNSIEEKYPQKYEFDLKVPTNKDWNQDLRLIHEAKELAKNQEWEEVVELEA</sequence>
<accession>H6LDE1</accession>
<evidence type="ECO:0000313" key="3">
    <source>
        <dbReference type="Proteomes" id="UP000007177"/>
    </source>
</evidence>
<name>H6LDE1_ACEWD</name>
<feature type="domain" description="DUF3991" evidence="1">
    <location>
        <begin position="130"/>
        <end position="206"/>
    </location>
</feature>
<dbReference type="eggNOG" id="COG0358">
    <property type="taxonomic scope" value="Bacteria"/>
</dbReference>